<dbReference type="Proteomes" id="UP001501161">
    <property type="component" value="Unassembled WGS sequence"/>
</dbReference>
<comment type="caution">
    <text evidence="1">The sequence shown here is derived from an EMBL/GenBank/DDBJ whole genome shotgun (WGS) entry which is preliminary data.</text>
</comment>
<proteinExistence type="predicted"/>
<accession>A0ABN2WTF3</accession>
<keyword evidence="2" id="KW-1185">Reference proteome</keyword>
<gene>
    <name evidence="1" type="ORF">GCM10009726_07540</name>
</gene>
<evidence type="ECO:0000313" key="1">
    <source>
        <dbReference type="EMBL" id="GAA2098524.1"/>
    </source>
</evidence>
<evidence type="ECO:0000313" key="2">
    <source>
        <dbReference type="Proteomes" id="UP001501161"/>
    </source>
</evidence>
<sequence length="75" mass="8086">MRPLLFGPDGQTLTWCPPAAADVANGAPLDSCLLGNQRRRRHHLALSVRVAAAREWAGIFQAFADPPGAGREPLR</sequence>
<organism evidence="1 2">
    <name type="scientific">Nocardioides furvisabuli</name>
    <dbReference type="NCBI Taxonomy" id="375542"/>
    <lineage>
        <taxon>Bacteria</taxon>
        <taxon>Bacillati</taxon>
        <taxon>Actinomycetota</taxon>
        <taxon>Actinomycetes</taxon>
        <taxon>Propionibacteriales</taxon>
        <taxon>Nocardioidaceae</taxon>
        <taxon>Nocardioides</taxon>
    </lineage>
</organism>
<reference evidence="1 2" key="1">
    <citation type="journal article" date="2019" name="Int. J. Syst. Evol. Microbiol.">
        <title>The Global Catalogue of Microorganisms (GCM) 10K type strain sequencing project: providing services to taxonomists for standard genome sequencing and annotation.</title>
        <authorList>
            <consortium name="The Broad Institute Genomics Platform"/>
            <consortium name="The Broad Institute Genome Sequencing Center for Infectious Disease"/>
            <person name="Wu L."/>
            <person name="Ma J."/>
        </authorList>
    </citation>
    <scope>NUCLEOTIDE SEQUENCE [LARGE SCALE GENOMIC DNA]</scope>
    <source>
        <strain evidence="1 2">JCM 13813</strain>
    </source>
</reference>
<dbReference type="EMBL" id="BAAAMQ010000007">
    <property type="protein sequence ID" value="GAA2098524.1"/>
    <property type="molecule type" value="Genomic_DNA"/>
</dbReference>
<protein>
    <submittedName>
        <fullName evidence="1">Uncharacterized protein</fullName>
    </submittedName>
</protein>
<name>A0ABN2WTF3_9ACTN</name>